<evidence type="ECO:0000256" key="1">
    <source>
        <dbReference type="SAM" id="MobiDB-lite"/>
    </source>
</evidence>
<reference evidence="2" key="2">
    <citation type="submission" date="2023-05" db="EMBL/GenBank/DDBJ databases">
        <authorList>
            <consortium name="Lawrence Berkeley National Laboratory"/>
            <person name="Steindorff A."/>
            <person name="Hensen N."/>
            <person name="Bonometti L."/>
            <person name="Westerberg I."/>
            <person name="Brannstrom I.O."/>
            <person name="Guillou S."/>
            <person name="Cros-Aarteil S."/>
            <person name="Calhoun S."/>
            <person name="Haridas S."/>
            <person name="Kuo A."/>
            <person name="Mondo S."/>
            <person name="Pangilinan J."/>
            <person name="Riley R."/>
            <person name="Labutti K."/>
            <person name="Andreopoulos B."/>
            <person name="Lipzen A."/>
            <person name="Chen C."/>
            <person name="Yanf M."/>
            <person name="Daum C."/>
            <person name="Ng V."/>
            <person name="Clum A."/>
            <person name="Ohm R."/>
            <person name="Martin F."/>
            <person name="Silar P."/>
            <person name="Natvig D."/>
            <person name="Lalanne C."/>
            <person name="Gautier V."/>
            <person name="Ament-Velasquez S.L."/>
            <person name="Kruys A."/>
            <person name="Hutchinson M.I."/>
            <person name="Powell A.J."/>
            <person name="Barry K."/>
            <person name="Miller A.N."/>
            <person name="Grigoriev I.V."/>
            <person name="Debuchy R."/>
            <person name="Gladieux P."/>
            <person name="Thoren M.H."/>
            <person name="Johannesson H."/>
        </authorList>
    </citation>
    <scope>NUCLEOTIDE SEQUENCE</scope>
    <source>
        <strain evidence="2">PSN243</strain>
    </source>
</reference>
<protein>
    <submittedName>
        <fullName evidence="2">Uncharacterized protein</fullName>
    </submittedName>
</protein>
<gene>
    <name evidence="2" type="ORF">QBC34DRAFT_384246</name>
</gene>
<dbReference type="EMBL" id="MU865965">
    <property type="protein sequence ID" value="KAK4445447.1"/>
    <property type="molecule type" value="Genomic_DNA"/>
</dbReference>
<dbReference type="AlphaFoldDB" id="A0AAV9GE42"/>
<proteinExistence type="predicted"/>
<accession>A0AAV9GE42</accession>
<sequence length="234" mass="24941">MPQITDSSEFELRQLTPRATAPSPSPLDHATSGPMVGESSSSGTFQQMPLHSSHTIDNTGQLLQGTNLNNPDPFHPKLASSSDMWHPNNPDLPIDGNTSFPHGMSYNPTFPQNTPNPPSSPGTPFPQPDMDINMDHPFGGTPPFNMDNPFGDPPPFNINNNTHETGFYPGFSPENFAPNPEAMGLGGLMQAGDPGFYYADPAVLGMPSVEQNTGIFMGGTLKGLGLMTVCSLEG</sequence>
<feature type="compositionally biased region" description="Polar residues" evidence="1">
    <location>
        <begin position="38"/>
        <end position="70"/>
    </location>
</feature>
<feature type="region of interest" description="Disordered" evidence="1">
    <location>
        <begin position="1"/>
        <end position="129"/>
    </location>
</feature>
<keyword evidence="3" id="KW-1185">Reference proteome</keyword>
<reference evidence="2" key="1">
    <citation type="journal article" date="2023" name="Mol. Phylogenet. Evol.">
        <title>Genome-scale phylogeny and comparative genomics of the fungal order Sordariales.</title>
        <authorList>
            <person name="Hensen N."/>
            <person name="Bonometti L."/>
            <person name="Westerberg I."/>
            <person name="Brannstrom I.O."/>
            <person name="Guillou S."/>
            <person name="Cros-Aarteil S."/>
            <person name="Calhoun S."/>
            <person name="Haridas S."/>
            <person name="Kuo A."/>
            <person name="Mondo S."/>
            <person name="Pangilinan J."/>
            <person name="Riley R."/>
            <person name="LaButti K."/>
            <person name="Andreopoulos B."/>
            <person name="Lipzen A."/>
            <person name="Chen C."/>
            <person name="Yan M."/>
            <person name="Daum C."/>
            <person name="Ng V."/>
            <person name="Clum A."/>
            <person name="Steindorff A."/>
            <person name="Ohm R.A."/>
            <person name="Martin F."/>
            <person name="Silar P."/>
            <person name="Natvig D.O."/>
            <person name="Lalanne C."/>
            <person name="Gautier V."/>
            <person name="Ament-Velasquez S.L."/>
            <person name="Kruys A."/>
            <person name="Hutchinson M.I."/>
            <person name="Powell A.J."/>
            <person name="Barry K."/>
            <person name="Miller A.N."/>
            <person name="Grigoriev I.V."/>
            <person name="Debuchy R."/>
            <person name="Gladieux P."/>
            <person name="Hiltunen Thoren M."/>
            <person name="Johannesson H."/>
        </authorList>
    </citation>
    <scope>NUCLEOTIDE SEQUENCE</scope>
    <source>
        <strain evidence="2">PSN243</strain>
    </source>
</reference>
<evidence type="ECO:0000313" key="2">
    <source>
        <dbReference type="EMBL" id="KAK4445447.1"/>
    </source>
</evidence>
<dbReference type="Proteomes" id="UP001321760">
    <property type="component" value="Unassembled WGS sequence"/>
</dbReference>
<evidence type="ECO:0000313" key="3">
    <source>
        <dbReference type="Proteomes" id="UP001321760"/>
    </source>
</evidence>
<feature type="compositionally biased region" description="Pro residues" evidence="1">
    <location>
        <begin position="114"/>
        <end position="127"/>
    </location>
</feature>
<organism evidence="2 3">
    <name type="scientific">Podospora aff. communis PSN243</name>
    <dbReference type="NCBI Taxonomy" id="3040156"/>
    <lineage>
        <taxon>Eukaryota</taxon>
        <taxon>Fungi</taxon>
        <taxon>Dikarya</taxon>
        <taxon>Ascomycota</taxon>
        <taxon>Pezizomycotina</taxon>
        <taxon>Sordariomycetes</taxon>
        <taxon>Sordariomycetidae</taxon>
        <taxon>Sordariales</taxon>
        <taxon>Podosporaceae</taxon>
        <taxon>Podospora</taxon>
    </lineage>
</organism>
<name>A0AAV9GE42_9PEZI</name>
<comment type="caution">
    <text evidence="2">The sequence shown here is derived from an EMBL/GenBank/DDBJ whole genome shotgun (WGS) entry which is preliminary data.</text>
</comment>